<dbReference type="InterPro" id="IPR002758">
    <property type="entry name" value="Cation_antiport_E"/>
</dbReference>
<proteinExistence type="inferred from homology"/>
<evidence type="ECO:0000256" key="4">
    <source>
        <dbReference type="ARBA" id="ARBA00022692"/>
    </source>
</evidence>
<accession>A0ABY6IS79</accession>
<dbReference type="PANTHER" id="PTHR34584:SF1">
    <property type="entry name" value="NA(+)_H(+) ANTIPORTER SUBUNIT E1"/>
    <property type="match status" value="1"/>
</dbReference>
<keyword evidence="4 7" id="KW-0812">Transmembrane</keyword>
<evidence type="ECO:0000256" key="2">
    <source>
        <dbReference type="ARBA" id="ARBA00006228"/>
    </source>
</evidence>
<reference evidence="8" key="1">
    <citation type="submission" date="2022-10" db="EMBL/GenBank/DDBJ databases">
        <title>YIM 151497 complete genome.</title>
        <authorList>
            <person name="Chen X."/>
        </authorList>
    </citation>
    <scope>NUCLEOTIDE SEQUENCE</scope>
    <source>
        <strain evidence="8">YIM 151497</strain>
    </source>
</reference>
<dbReference type="Proteomes" id="UP001163882">
    <property type="component" value="Chromosome"/>
</dbReference>
<organism evidence="8 9">
    <name type="scientific">Pelagibacterium flavum</name>
    <dbReference type="NCBI Taxonomy" id="2984530"/>
    <lineage>
        <taxon>Bacteria</taxon>
        <taxon>Pseudomonadati</taxon>
        <taxon>Pseudomonadota</taxon>
        <taxon>Alphaproteobacteria</taxon>
        <taxon>Hyphomicrobiales</taxon>
        <taxon>Devosiaceae</taxon>
        <taxon>Pelagibacterium</taxon>
    </lineage>
</organism>
<keyword evidence="3" id="KW-1003">Cell membrane</keyword>
<dbReference type="EMBL" id="CP107716">
    <property type="protein sequence ID" value="UYQ73486.1"/>
    <property type="molecule type" value="Genomic_DNA"/>
</dbReference>
<gene>
    <name evidence="8" type="ORF">OF122_06955</name>
</gene>
<feature type="transmembrane region" description="Helical" evidence="7">
    <location>
        <begin position="78"/>
        <end position="97"/>
    </location>
</feature>
<dbReference type="RefSeq" id="WP_264227068.1">
    <property type="nucleotide sequence ID" value="NZ_CP107716.1"/>
</dbReference>
<comment type="subcellular location">
    <subcellularLocation>
        <location evidence="1">Cell membrane</location>
        <topology evidence="1">Multi-pass membrane protein</topology>
    </subcellularLocation>
</comment>
<evidence type="ECO:0000256" key="1">
    <source>
        <dbReference type="ARBA" id="ARBA00004651"/>
    </source>
</evidence>
<evidence type="ECO:0000313" key="9">
    <source>
        <dbReference type="Proteomes" id="UP001163882"/>
    </source>
</evidence>
<keyword evidence="9" id="KW-1185">Reference proteome</keyword>
<evidence type="ECO:0000256" key="5">
    <source>
        <dbReference type="ARBA" id="ARBA00022989"/>
    </source>
</evidence>
<evidence type="ECO:0000256" key="6">
    <source>
        <dbReference type="ARBA" id="ARBA00023136"/>
    </source>
</evidence>
<comment type="similarity">
    <text evidence="2">Belongs to the CPA3 antiporters (TC 2.A.63) subunit E family.</text>
</comment>
<evidence type="ECO:0000256" key="3">
    <source>
        <dbReference type="ARBA" id="ARBA00022475"/>
    </source>
</evidence>
<dbReference type="Pfam" id="PF01899">
    <property type="entry name" value="MNHE"/>
    <property type="match status" value="1"/>
</dbReference>
<keyword evidence="5 7" id="KW-1133">Transmembrane helix</keyword>
<keyword evidence="6 7" id="KW-0472">Membrane</keyword>
<name>A0ABY6IS79_9HYPH</name>
<evidence type="ECO:0000256" key="7">
    <source>
        <dbReference type="SAM" id="Phobius"/>
    </source>
</evidence>
<sequence>MIMSIARRDWATGVSVCEDWTWIMQVRSTVARLVTFATFWLALTGGAIDALSHGAPAVLLATWISLGLYPATRPEIRLGWTVLYVPYLLLRGFWGGLDVARRVFDPRLPVRPGWFRVPLSSTIPEVNAVLGGVVSVLPGSLAAGVIGGALEVHALDIDAFDTRSLETEERRVLRLFGVPVVAQNHAGENHGYS</sequence>
<evidence type="ECO:0000313" key="8">
    <source>
        <dbReference type="EMBL" id="UYQ73486.1"/>
    </source>
</evidence>
<dbReference type="PANTHER" id="PTHR34584">
    <property type="entry name" value="NA(+)/H(+) ANTIPORTER SUBUNIT E1"/>
    <property type="match status" value="1"/>
</dbReference>
<protein>
    <submittedName>
        <fullName evidence="8">Na+/H+ antiporter subunit E</fullName>
    </submittedName>
</protein>